<feature type="region of interest" description="Disordered" evidence="1">
    <location>
        <begin position="116"/>
        <end position="189"/>
    </location>
</feature>
<feature type="region of interest" description="Disordered" evidence="1">
    <location>
        <begin position="63"/>
        <end position="87"/>
    </location>
</feature>
<dbReference type="AlphaFoldDB" id="A0A6A5KGL7"/>
<feature type="region of interest" description="Disordered" evidence="1">
    <location>
        <begin position="209"/>
        <end position="241"/>
    </location>
</feature>
<evidence type="ECO:0000256" key="1">
    <source>
        <dbReference type="SAM" id="MobiDB-lite"/>
    </source>
</evidence>
<feature type="compositionally biased region" description="Polar residues" evidence="1">
    <location>
        <begin position="209"/>
        <end position="222"/>
    </location>
</feature>
<evidence type="ECO:0000313" key="2">
    <source>
        <dbReference type="EMBL" id="KAF1831632.1"/>
    </source>
</evidence>
<feature type="region of interest" description="Disordered" evidence="1">
    <location>
        <begin position="1"/>
        <end position="42"/>
    </location>
</feature>
<feature type="compositionally biased region" description="Pro residues" evidence="1">
    <location>
        <begin position="224"/>
        <end position="234"/>
    </location>
</feature>
<feature type="compositionally biased region" description="Polar residues" evidence="1">
    <location>
        <begin position="166"/>
        <end position="176"/>
    </location>
</feature>
<accession>A0A6A5KGL7</accession>
<feature type="compositionally biased region" description="Polar residues" evidence="1">
    <location>
        <begin position="133"/>
        <end position="145"/>
    </location>
</feature>
<feature type="compositionally biased region" description="Basic and acidic residues" evidence="1">
    <location>
        <begin position="148"/>
        <end position="164"/>
    </location>
</feature>
<evidence type="ECO:0000313" key="4">
    <source>
        <dbReference type="Proteomes" id="UP000800040"/>
    </source>
</evidence>
<proteinExistence type="predicted"/>
<keyword evidence="4" id="KW-1185">Reference proteome</keyword>
<dbReference type="EMBL" id="ML975358">
    <property type="protein sequence ID" value="KAF1831632.1"/>
    <property type="molecule type" value="Genomic_DNA"/>
</dbReference>
<feature type="compositionally biased region" description="Basic and acidic residues" evidence="1">
    <location>
        <begin position="116"/>
        <end position="132"/>
    </location>
</feature>
<dbReference type="Proteomes" id="UP000800040">
    <property type="component" value="Unassembled WGS sequence"/>
</dbReference>
<dbReference type="EMBL" id="ML975337">
    <property type="protein sequence ID" value="KAF1832523.1"/>
    <property type="molecule type" value="Genomic_DNA"/>
</dbReference>
<sequence length="316" mass="35221">MQHRPVFPATERRSQPSSRPPIPSVRPKRLPPNRVPPAPLNREAPLFSLFPQPLSIQIRDVGGQRNPKVTPAATHGPPVPPKDAAPRVPAKALARLEPKVMLDNCIESCLGQYAKDRSGRTRNRTTERRTDAPTKTTPVRASQRNIARRRDANASRSFTKDARRNGITNPADTQRNQSEKKYPKSTNNSAILAHQHIKIPTSKYTLNKITQTHPSHSPTKPYTTPRPAPAPKLKPTPHPHPKHLRDLTEIKREILAKQHILAKQRTHPTTTFPITKPDRKENNSRDTFVKAVRRIGASILDCGGLCEGGEGTGENK</sequence>
<organism evidence="3 4">
    <name type="scientific">Decorospora gaudefroyi</name>
    <dbReference type="NCBI Taxonomy" id="184978"/>
    <lineage>
        <taxon>Eukaryota</taxon>
        <taxon>Fungi</taxon>
        <taxon>Dikarya</taxon>
        <taxon>Ascomycota</taxon>
        <taxon>Pezizomycotina</taxon>
        <taxon>Dothideomycetes</taxon>
        <taxon>Pleosporomycetidae</taxon>
        <taxon>Pleosporales</taxon>
        <taxon>Pleosporineae</taxon>
        <taxon>Pleosporaceae</taxon>
        <taxon>Decorospora</taxon>
    </lineage>
</organism>
<name>A0A6A5KGL7_9PLEO</name>
<protein>
    <submittedName>
        <fullName evidence="3">Uncharacterized protein</fullName>
    </submittedName>
</protein>
<gene>
    <name evidence="2" type="ORF">BDW02DRAFT_41808</name>
    <name evidence="3" type="ORF">BDW02DRAFT_581193</name>
</gene>
<evidence type="ECO:0000313" key="3">
    <source>
        <dbReference type="EMBL" id="KAF1832523.1"/>
    </source>
</evidence>
<reference evidence="3" key="1">
    <citation type="submission" date="2020-01" db="EMBL/GenBank/DDBJ databases">
        <authorList>
            <consortium name="DOE Joint Genome Institute"/>
            <person name="Haridas S."/>
            <person name="Albert R."/>
            <person name="Binder M."/>
            <person name="Bloem J."/>
            <person name="Labutti K."/>
            <person name="Salamov A."/>
            <person name="Andreopoulos B."/>
            <person name="Baker S.E."/>
            <person name="Barry K."/>
            <person name="Bills G."/>
            <person name="Bluhm B.H."/>
            <person name="Cannon C."/>
            <person name="Castanera R."/>
            <person name="Culley D.E."/>
            <person name="Daum C."/>
            <person name="Ezra D."/>
            <person name="Gonzalez J.B."/>
            <person name="Henrissat B."/>
            <person name="Kuo A."/>
            <person name="Liang C."/>
            <person name="Lipzen A."/>
            <person name="Lutzoni F."/>
            <person name="Magnuson J."/>
            <person name="Mondo S."/>
            <person name="Nolan M."/>
            <person name="Ohm R."/>
            <person name="Pangilinan J."/>
            <person name="Park H.-J."/>
            <person name="Ramirez L."/>
            <person name="Alfaro M."/>
            <person name="Sun H."/>
            <person name="Tritt A."/>
            <person name="Yoshinaga Y."/>
            <person name="Zwiers L.-H."/>
            <person name="Turgeon B.G."/>
            <person name="Goodwin S.B."/>
            <person name="Spatafora J.W."/>
            <person name="Crous P.W."/>
            <person name="Grigoriev I.V."/>
        </authorList>
    </citation>
    <scope>NUCLEOTIDE SEQUENCE</scope>
    <source>
        <strain evidence="3">P77</strain>
    </source>
</reference>